<dbReference type="AlphaFoldDB" id="A0A105VPY1"/>
<keyword evidence="5" id="KW-1185">Reference proteome</keyword>
<dbReference type="PANTHER" id="PTHR24320:SF148">
    <property type="entry name" value="NAD(P)-BINDING ROSSMANN-FOLD SUPERFAMILY PROTEIN"/>
    <property type="match status" value="1"/>
</dbReference>
<dbReference type="Gene3D" id="3.40.50.720">
    <property type="entry name" value="NAD(P)-binding Rossmann-like Domain"/>
    <property type="match status" value="1"/>
</dbReference>
<comment type="similarity">
    <text evidence="1">Belongs to the short-chain dehydrogenases/reductases (SDR) family.</text>
</comment>
<dbReference type="Pfam" id="PF00106">
    <property type="entry name" value="adh_short"/>
    <property type="match status" value="1"/>
</dbReference>
<name>A0A105VPY1_9BURK</name>
<dbReference type="PRINTS" id="PR00081">
    <property type="entry name" value="GDHRDH"/>
</dbReference>
<evidence type="ECO:0000313" key="5">
    <source>
        <dbReference type="Proteomes" id="UP000062317"/>
    </source>
</evidence>
<evidence type="ECO:0000256" key="1">
    <source>
        <dbReference type="ARBA" id="ARBA00006484"/>
    </source>
</evidence>
<protein>
    <recommendedName>
        <fullName evidence="3">Probable oxidoreductase</fullName>
    </recommendedName>
</protein>
<dbReference type="SUPFAM" id="SSF51735">
    <property type="entry name" value="NAD(P)-binding Rossmann-fold domains"/>
    <property type="match status" value="1"/>
</dbReference>
<dbReference type="GO" id="GO:0016491">
    <property type="term" value="F:oxidoreductase activity"/>
    <property type="evidence" value="ECO:0007669"/>
    <property type="project" value="UniProtKB-KW"/>
</dbReference>
<dbReference type="EMBL" id="LPEQ01000048">
    <property type="protein sequence ID" value="KVV51810.1"/>
    <property type="molecule type" value="Genomic_DNA"/>
</dbReference>
<evidence type="ECO:0000256" key="3">
    <source>
        <dbReference type="ARBA" id="ARBA00071493"/>
    </source>
</evidence>
<organism evidence="4 5">
    <name type="scientific">Burkholderia territorii</name>
    <dbReference type="NCBI Taxonomy" id="1503055"/>
    <lineage>
        <taxon>Bacteria</taxon>
        <taxon>Pseudomonadati</taxon>
        <taxon>Pseudomonadota</taxon>
        <taxon>Betaproteobacteria</taxon>
        <taxon>Burkholderiales</taxon>
        <taxon>Burkholderiaceae</taxon>
        <taxon>Burkholderia</taxon>
        <taxon>Burkholderia cepacia complex</taxon>
    </lineage>
</organism>
<comment type="caution">
    <text evidence="4">The sequence shown here is derived from an EMBL/GenBank/DDBJ whole genome shotgun (WGS) entry which is preliminary data.</text>
</comment>
<dbReference type="InterPro" id="IPR002347">
    <property type="entry name" value="SDR_fam"/>
</dbReference>
<sequence length="323" mass="34915">MTSAQTPLHDARRATLTALDALGDADLSGKTAIVTGGYSGIGLEATKALAHAGARVIVPARNPDKARAALATIDACELARIDLIDAASIRSFAAAFVASRRALHLLINNAGVMAVPSLERDADGNELHLSANHLGHYRLTVGLWDALKRAQGARVVTLSSGAHRRSAFDFDDPNFDVQPYDKWQAYARSKTANVLFTVALDRRGEQHGIRAFAVHPGRIETDLQRFIPLAELQALGFRDEHGAIPADQRDAYKTVEQGAATTVWCATSAELREHGGVYCEDCDIARAVSADYQRLDGVLPWAIDAEAAERLWQWSERTTGVAL</sequence>
<evidence type="ECO:0000256" key="2">
    <source>
        <dbReference type="ARBA" id="ARBA00023002"/>
    </source>
</evidence>
<accession>A0A105VPY1</accession>
<reference evidence="4 5" key="1">
    <citation type="submission" date="2015-11" db="EMBL/GenBank/DDBJ databases">
        <title>Expanding the genomic diversity of Burkholderia species for the development of highly accurate diagnostics.</title>
        <authorList>
            <person name="Sahl J."/>
            <person name="Keim P."/>
            <person name="Wagner D."/>
        </authorList>
    </citation>
    <scope>NUCLEOTIDE SEQUENCE [LARGE SCALE GENOMIC DNA]</scope>
    <source>
        <strain evidence="4 5">MSMB1301WGS</strain>
    </source>
</reference>
<dbReference type="RefSeq" id="WP_060105071.1">
    <property type="nucleotide sequence ID" value="NZ_LPEQ01000048.1"/>
</dbReference>
<dbReference type="PANTHER" id="PTHR24320">
    <property type="entry name" value="RETINOL DEHYDROGENASE"/>
    <property type="match status" value="1"/>
</dbReference>
<dbReference type="Proteomes" id="UP000062317">
    <property type="component" value="Unassembled WGS sequence"/>
</dbReference>
<dbReference type="FunFam" id="3.40.50.720:FF:000594">
    <property type="entry name" value="Short-chain oxidoreductase"/>
    <property type="match status" value="1"/>
</dbReference>
<evidence type="ECO:0000313" key="4">
    <source>
        <dbReference type="EMBL" id="KVV51810.1"/>
    </source>
</evidence>
<proteinExistence type="inferred from homology"/>
<gene>
    <name evidence="4" type="ORF">WT27_31640</name>
</gene>
<dbReference type="InterPro" id="IPR036291">
    <property type="entry name" value="NAD(P)-bd_dom_sf"/>
</dbReference>
<keyword evidence="2" id="KW-0560">Oxidoreductase</keyword>